<evidence type="ECO:0000259" key="1">
    <source>
        <dbReference type="Pfam" id="PF16261"/>
    </source>
</evidence>
<dbReference type="Proteomes" id="UP001156870">
    <property type="component" value="Unassembled WGS sequence"/>
</dbReference>
<dbReference type="RefSeq" id="WP_232594622.1">
    <property type="nucleotide sequence ID" value="NZ_BSPD01000103.1"/>
</dbReference>
<dbReference type="Pfam" id="PF16261">
    <property type="entry name" value="DUF4915"/>
    <property type="match status" value="1"/>
</dbReference>
<keyword evidence="3" id="KW-1185">Reference proteome</keyword>
<name>A0AA37TDD4_9GAMM</name>
<reference evidence="2 3" key="1">
    <citation type="journal article" date="2014" name="Int. J. Syst. Evol. Microbiol.">
        <title>Complete genome sequence of Corynebacterium casei LMG S-19264T (=DSM 44701T), isolated from a smear-ripened cheese.</title>
        <authorList>
            <consortium name="US DOE Joint Genome Institute (JGI-PGF)"/>
            <person name="Walter F."/>
            <person name="Albersmeier A."/>
            <person name="Kalinowski J."/>
            <person name="Ruckert C."/>
        </authorList>
    </citation>
    <scope>NUCLEOTIDE SEQUENCE [LARGE SCALE GENOMIC DNA]</scope>
    <source>
        <strain evidence="2 3">NBRC 110095</strain>
    </source>
</reference>
<dbReference type="InterPro" id="IPR017481">
    <property type="entry name" value="CHP03032"/>
</dbReference>
<dbReference type="NCBIfam" id="TIGR03032">
    <property type="entry name" value="TIGR03032 family protein"/>
    <property type="match status" value="1"/>
</dbReference>
<accession>A0AA37TDD4</accession>
<evidence type="ECO:0000313" key="3">
    <source>
        <dbReference type="Proteomes" id="UP001156870"/>
    </source>
</evidence>
<protein>
    <submittedName>
        <fullName evidence="2">TIGR03032 family protein</fullName>
    </submittedName>
</protein>
<dbReference type="AlphaFoldDB" id="A0AA37TDD4"/>
<dbReference type="EMBL" id="BSPD01000103">
    <property type="protein sequence ID" value="GLS28196.1"/>
    <property type="molecule type" value="Genomic_DNA"/>
</dbReference>
<organism evidence="2 3">
    <name type="scientific">Marinibactrum halimedae</name>
    <dbReference type="NCBI Taxonomy" id="1444977"/>
    <lineage>
        <taxon>Bacteria</taxon>
        <taxon>Pseudomonadati</taxon>
        <taxon>Pseudomonadota</taxon>
        <taxon>Gammaproteobacteria</taxon>
        <taxon>Cellvibrionales</taxon>
        <taxon>Cellvibrionaceae</taxon>
        <taxon>Marinibactrum</taxon>
    </lineage>
</organism>
<sequence length="349" mass="39146">MTKTDELLDKEPDFQCEASSSFCKILSTLGLSIIATSYQSNRVFVIRSNGDTLHLSVKAFPRPMGLAVNQQQIVLGISSQIIDFRRFDHVTTDLEPKGLVTSCFVPRRTHVTGMINIHDIAWGDEGLWIVNSNFSCLSQIQGNDSFTPKWKPPFISDLAPEDRCHLNGMAIRDGKPRYVTCFNTQNEAQKWREVRDNSGIIMDVKTNAILVDGLLLPHSPRYHSETEKLYFCNSGKGEFCQYNPETGESKVLVTLPGFLRGMDFYQHLAFIGSSLYRESESRPSLALNSDETLCGIFIIDLNDLSILGLLKFTGDVSQIYDVAVADLSFTDLLQIDEPEVANIFDFPPL</sequence>
<evidence type="ECO:0000313" key="2">
    <source>
        <dbReference type="EMBL" id="GLS28196.1"/>
    </source>
</evidence>
<comment type="caution">
    <text evidence="2">The sequence shown here is derived from an EMBL/GenBank/DDBJ whole genome shotgun (WGS) entry which is preliminary data.</text>
</comment>
<proteinExistence type="predicted"/>
<feature type="domain" description="Conserved hypothetical protein CHP03032" evidence="1">
    <location>
        <begin position="21"/>
        <end position="324"/>
    </location>
</feature>
<dbReference type="SUPFAM" id="SSF63825">
    <property type="entry name" value="YWTD domain"/>
    <property type="match status" value="1"/>
</dbReference>
<gene>
    <name evidence="2" type="ORF">GCM10007877_39150</name>
</gene>